<name>A0A7C7D524_9FIRM</name>
<protein>
    <submittedName>
        <fullName evidence="2">DUF1902 domain-containing protein</fullName>
    </submittedName>
</protein>
<organism evidence="2 3">
    <name type="scientific">Desulfitobacterium dehalogenans</name>
    <dbReference type="NCBI Taxonomy" id="36854"/>
    <lineage>
        <taxon>Bacteria</taxon>
        <taxon>Bacillati</taxon>
        <taxon>Bacillota</taxon>
        <taxon>Clostridia</taxon>
        <taxon>Eubacteriales</taxon>
        <taxon>Desulfitobacteriaceae</taxon>
        <taxon>Desulfitobacterium</taxon>
    </lineage>
</organism>
<sequence length="75" mass="8663">MNEYTINFLWDNDAFVWVATSDDVPGLVLESGSLDALMERVRFVIPELLELNGDNQHDISLTYTTQRHERISRHG</sequence>
<dbReference type="AlphaFoldDB" id="A0A7C7D524"/>
<dbReference type="Gene3D" id="3.30.2390.10">
    <property type="entry name" value="TTHA1013-like"/>
    <property type="match status" value="1"/>
</dbReference>
<evidence type="ECO:0000313" key="2">
    <source>
        <dbReference type="EMBL" id="HHY26414.1"/>
    </source>
</evidence>
<dbReference type="InterPro" id="IPR015066">
    <property type="entry name" value="DUF1902"/>
</dbReference>
<evidence type="ECO:0000313" key="3">
    <source>
        <dbReference type="Proteomes" id="UP000553059"/>
    </source>
</evidence>
<feature type="domain" description="DUF1902" evidence="1">
    <location>
        <begin position="3"/>
        <end position="70"/>
    </location>
</feature>
<proteinExistence type="predicted"/>
<accession>A0A7C7D524</accession>
<evidence type="ECO:0000259" key="1">
    <source>
        <dbReference type="Pfam" id="PF08972"/>
    </source>
</evidence>
<dbReference type="EMBL" id="DUTF01000150">
    <property type="protein sequence ID" value="HHY26414.1"/>
    <property type="molecule type" value="Genomic_DNA"/>
</dbReference>
<dbReference type="Pfam" id="PF08972">
    <property type="entry name" value="DUF1902"/>
    <property type="match status" value="1"/>
</dbReference>
<gene>
    <name evidence="2" type="ORF">GX523_06645</name>
</gene>
<comment type="caution">
    <text evidence="2">The sequence shown here is derived from an EMBL/GenBank/DDBJ whole genome shotgun (WGS) entry which is preliminary data.</text>
</comment>
<dbReference type="Proteomes" id="UP000553059">
    <property type="component" value="Unassembled WGS sequence"/>
</dbReference>
<dbReference type="InterPro" id="IPR035069">
    <property type="entry name" value="TTHA1013/TTHA0281-like"/>
</dbReference>
<reference evidence="2 3" key="1">
    <citation type="journal article" date="2020" name="Biotechnol. Biofuels">
        <title>New insights from the biogas microbiome by comprehensive genome-resolved metagenomics of nearly 1600 species originating from multiple anaerobic digesters.</title>
        <authorList>
            <person name="Campanaro S."/>
            <person name="Treu L."/>
            <person name="Rodriguez-R L.M."/>
            <person name="Kovalovszki A."/>
            <person name="Ziels R.M."/>
            <person name="Maus I."/>
            <person name="Zhu X."/>
            <person name="Kougias P.G."/>
            <person name="Basile A."/>
            <person name="Luo G."/>
            <person name="Schluter A."/>
            <person name="Konstantinidis K.T."/>
            <person name="Angelidaki I."/>
        </authorList>
    </citation>
    <scope>NUCLEOTIDE SEQUENCE [LARGE SCALE GENOMIC DNA]</scope>
    <source>
        <strain evidence="2">AS05jafATM_4</strain>
    </source>
</reference>
<dbReference type="SUPFAM" id="SSF143100">
    <property type="entry name" value="TTHA1013/TTHA0281-like"/>
    <property type="match status" value="1"/>
</dbReference>